<evidence type="ECO:0000256" key="3">
    <source>
        <dbReference type="ARBA" id="ARBA00015370"/>
    </source>
</evidence>
<dbReference type="NCBIfam" id="TIGR03598">
    <property type="entry name" value="GTPase_YsxC"/>
    <property type="match status" value="1"/>
</dbReference>
<dbReference type="Gene3D" id="3.40.50.300">
    <property type="entry name" value="P-loop containing nucleotide triphosphate hydrolases"/>
    <property type="match status" value="1"/>
</dbReference>
<name>A0AAD5PDS2_9FUNG</name>
<dbReference type="Proteomes" id="UP001209540">
    <property type="component" value="Unassembled WGS sequence"/>
</dbReference>
<dbReference type="PRINTS" id="PR00326">
    <property type="entry name" value="GTP1OBG"/>
</dbReference>
<dbReference type="PANTHER" id="PTHR46498">
    <property type="entry name" value="GTP-BINDING PROTEIN 8"/>
    <property type="match status" value="1"/>
</dbReference>
<evidence type="ECO:0000313" key="10">
    <source>
        <dbReference type="Proteomes" id="UP001209540"/>
    </source>
</evidence>
<gene>
    <name evidence="9" type="ORF">BDA99DRAFT_512060</name>
</gene>
<keyword evidence="7" id="KW-0342">GTP-binding</keyword>
<organism evidence="9 10">
    <name type="scientific">Phascolomyces articulosus</name>
    <dbReference type="NCBI Taxonomy" id="60185"/>
    <lineage>
        <taxon>Eukaryota</taxon>
        <taxon>Fungi</taxon>
        <taxon>Fungi incertae sedis</taxon>
        <taxon>Mucoromycota</taxon>
        <taxon>Mucoromycotina</taxon>
        <taxon>Mucoromycetes</taxon>
        <taxon>Mucorales</taxon>
        <taxon>Lichtheimiaceae</taxon>
        <taxon>Phascolomyces</taxon>
    </lineage>
</organism>
<keyword evidence="4" id="KW-0479">Metal-binding</keyword>
<dbReference type="PROSITE" id="PS51706">
    <property type="entry name" value="G_ENGB"/>
    <property type="match status" value="1"/>
</dbReference>
<dbReference type="GO" id="GO:0005525">
    <property type="term" value="F:GTP binding"/>
    <property type="evidence" value="ECO:0007669"/>
    <property type="project" value="UniProtKB-KW"/>
</dbReference>
<evidence type="ECO:0000256" key="5">
    <source>
        <dbReference type="ARBA" id="ARBA00022741"/>
    </source>
</evidence>
<keyword evidence="6" id="KW-0460">Magnesium</keyword>
<evidence type="ECO:0000256" key="2">
    <source>
        <dbReference type="ARBA" id="ARBA00009638"/>
    </source>
</evidence>
<dbReference type="HAMAP" id="MF_00321">
    <property type="entry name" value="GTPase_EngB"/>
    <property type="match status" value="1"/>
</dbReference>
<dbReference type="AlphaFoldDB" id="A0AAD5PDS2"/>
<dbReference type="SUPFAM" id="SSF52540">
    <property type="entry name" value="P-loop containing nucleoside triphosphate hydrolases"/>
    <property type="match status" value="1"/>
</dbReference>
<dbReference type="InterPro" id="IPR006073">
    <property type="entry name" value="GTP-bd"/>
</dbReference>
<dbReference type="GO" id="GO:0016787">
    <property type="term" value="F:hydrolase activity"/>
    <property type="evidence" value="ECO:0007669"/>
    <property type="project" value="UniProtKB-KW"/>
</dbReference>
<comment type="cofactor">
    <cofactor evidence="1">
        <name>Mg(2+)</name>
        <dbReference type="ChEBI" id="CHEBI:18420"/>
    </cofactor>
</comment>
<dbReference type="InterPro" id="IPR052279">
    <property type="entry name" value="EngB_GTPase"/>
</dbReference>
<keyword evidence="9" id="KW-0378">Hydrolase</keyword>
<dbReference type="CDD" id="cd01876">
    <property type="entry name" value="YihA_EngB"/>
    <property type="match status" value="1"/>
</dbReference>
<dbReference type="EMBL" id="JAIXMP010000015">
    <property type="protein sequence ID" value="KAI9261668.1"/>
    <property type="molecule type" value="Genomic_DNA"/>
</dbReference>
<evidence type="ECO:0000256" key="4">
    <source>
        <dbReference type="ARBA" id="ARBA00022723"/>
    </source>
</evidence>
<dbReference type="PANTHER" id="PTHR46498:SF1">
    <property type="entry name" value="GTP-BINDING PROTEIN 8"/>
    <property type="match status" value="1"/>
</dbReference>
<protein>
    <recommendedName>
        <fullName evidence="3">GTP-binding protein 8</fullName>
    </recommendedName>
</protein>
<keyword evidence="10" id="KW-1185">Reference proteome</keyword>
<feature type="domain" description="EngB-type G" evidence="8">
    <location>
        <begin position="88"/>
        <end position="262"/>
    </location>
</feature>
<reference evidence="9" key="1">
    <citation type="journal article" date="2022" name="IScience">
        <title>Evolution of zygomycete secretomes and the origins of terrestrial fungal ecologies.</title>
        <authorList>
            <person name="Chang Y."/>
            <person name="Wang Y."/>
            <person name="Mondo S."/>
            <person name="Ahrendt S."/>
            <person name="Andreopoulos W."/>
            <person name="Barry K."/>
            <person name="Beard J."/>
            <person name="Benny G.L."/>
            <person name="Blankenship S."/>
            <person name="Bonito G."/>
            <person name="Cuomo C."/>
            <person name="Desiro A."/>
            <person name="Gervers K.A."/>
            <person name="Hundley H."/>
            <person name="Kuo A."/>
            <person name="LaButti K."/>
            <person name="Lang B.F."/>
            <person name="Lipzen A."/>
            <person name="O'Donnell K."/>
            <person name="Pangilinan J."/>
            <person name="Reynolds N."/>
            <person name="Sandor L."/>
            <person name="Smith M.E."/>
            <person name="Tsang A."/>
            <person name="Grigoriev I.V."/>
            <person name="Stajich J.E."/>
            <person name="Spatafora J.W."/>
        </authorList>
    </citation>
    <scope>NUCLEOTIDE SEQUENCE</scope>
    <source>
        <strain evidence="9">RSA 2281</strain>
    </source>
</reference>
<comment type="similarity">
    <text evidence="2">Belongs to the TRAFAC class TrmE-Era-EngA-EngB-Septin-like GTPase superfamily. EngB GTPase family.</text>
</comment>
<evidence type="ECO:0000259" key="8">
    <source>
        <dbReference type="PROSITE" id="PS51706"/>
    </source>
</evidence>
<sequence length="275" mass="31447">MNISIIARRSFYSCARLCIREKKESIVHPTKHLVQDLQQKKRDSYRLTSFPESTPLTPTESRMATKLFAKPTRFLTSVFDSDKLPPYQKPEIAFVGRSNVGKSTLINRLTNNSKLVKTSSKPGHTKSLNFFDIAGQITLVDMPGYGFRSQEAWGDLILYYLRNRTQLKRLFIVIDPVAGIKETDKQIMQILDQQPLSYQVILTKRDRLSEEAFQKSKSTIEQYLVENAICCYPEILATGKRRKSKKDNLEQLTQDITRVQWAILTATGSTSSTSQ</sequence>
<dbReference type="InterPro" id="IPR027417">
    <property type="entry name" value="P-loop_NTPase"/>
</dbReference>
<dbReference type="Pfam" id="PF01926">
    <property type="entry name" value="MMR_HSR1"/>
    <property type="match status" value="1"/>
</dbReference>
<dbReference type="InterPro" id="IPR030393">
    <property type="entry name" value="G_ENGB_dom"/>
</dbReference>
<reference evidence="9" key="2">
    <citation type="submission" date="2023-02" db="EMBL/GenBank/DDBJ databases">
        <authorList>
            <consortium name="DOE Joint Genome Institute"/>
            <person name="Mondo S.J."/>
            <person name="Chang Y."/>
            <person name="Wang Y."/>
            <person name="Ahrendt S."/>
            <person name="Andreopoulos W."/>
            <person name="Barry K."/>
            <person name="Beard J."/>
            <person name="Benny G.L."/>
            <person name="Blankenship S."/>
            <person name="Bonito G."/>
            <person name="Cuomo C."/>
            <person name="Desiro A."/>
            <person name="Gervers K.A."/>
            <person name="Hundley H."/>
            <person name="Kuo A."/>
            <person name="LaButti K."/>
            <person name="Lang B.F."/>
            <person name="Lipzen A."/>
            <person name="O'Donnell K."/>
            <person name="Pangilinan J."/>
            <person name="Reynolds N."/>
            <person name="Sandor L."/>
            <person name="Smith M.W."/>
            <person name="Tsang A."/>
            <person name="Grigoriev I.V."/>
            <person name="Stajich J.E."/>
            <person name="Spatafora J.W."/>
        </authorList>
    </citation>
    <scope>NUCLEOTIDE SEQUENCE</scope>
    <source>
        <strain evidence="9">RSA 2281</strain>
    </source>
</reference>
<evidence type="ECO:0000256" key="7">
    <source>
        <dbReference type="ARBA" id="ARBA00023134"/>
    </source>
</evidence>
<evidence type="ECO:0000313" key="9">
    <source>
        <dbReference type="EMBL" id="KAI9261668.1"/>
    </source>
</evidence>
<dbReference type="GO" id="GO:0046872">
    <property type="term" value="F:metal ion binding"/>
    <property type="evidence" value="ECO:0007669"/>
    <property type="project" value="UniProtKB-KW"/>
</dbReference>
<keyword evidence="5" id="KW-0547">Nucleotide-binding</keyword>
<accession>A0AAD5PDS2</accession>
<evidence type="ECO:0000256" key="1">
    <source>
        <dbReference type="ARBA" id="ARBA00001946"/>
    </source>
</evidence>
<evidence type="ECO:0000256" key="6">
    <source>
        <dbReference type="ARBA" id="ARBA00022842"/>
    </source>
</evidence>
<comment type="caution">
    <text evidence="9">The sequence shown here is derived from an EMBL/GenBank/DDBJ whole genome shotgun (WGS) entry which is preliminary data.</text>
</comment>
<dbReference type="GO" id="GO:0005739">
    <property type="term" value="C:mitochondrion"/>
    <property type="evidence" value="ECO:0007669"/>
    <property type="project" value="TreeGrafter"/>
</dbReference>
<proteinExistence type="inferred from homology"/>
<dbReference type="InterPro" id="IPR019987">
    <property type="entry name" value="GTP-bd_ribosome_bio_YsxC"/>
</dbReference>